<accession>A0A3N9XDS7</accession>
<proteinExistence type="predicted"/>
<dbReference type="OrthoDB" id="3295168at2"/>
<dbReference type="AlphaFoldDB" id="A0A3N9XDS7"/>
<reference evidence="1 2" key="1">
    <citation type="submission" date="2018-04" db="EMBL/GenBank/DDBJ databases">
        <title>Micromonosporas from Atacama Desert.</title>
        <authorList>
            <person name="Carro L."/>
            <person name="Klenk H.-P."/>
            <person name="Goodfellow M."/>
        </authorList>
    </citation>
    <scope>NUCLEOTIDE SEQUENCE [LARGE SCALE GENOMIC DNA]</scope>
    <source>
        <strain evidence="1 2">LB19</strain>
    </source>
</reference>
<name>A0A3N9XDS7_9ACTN</name>
<sequence>MPFRINDIVAIRASVITPVCEDGRMPLRGYLDGFQPSVDASVLVDATSWLDDPLFWPAFLLAPGGSFAAAVAFDADPADVEAYAEEMHQHDSWPVISLDLARGHRLHILFRNFDGDSGWDYLVQPTGSDTAITAAALDGGFHGPALSWSELVKTASRPNVKHGQAERLLLLLPAIGDSGIPPEAHGVVTSAVTAVGATHRQDDVARELLNASHRFWGESDWGERHGLPVCLGGYSPRHSEASLDRLALMAEAFGG</sequence>
<protein>
    <submittedName>
        <fullName evidence="1">Uncharacterized protein</fullName>
    </submittedName>
</protein>
<gene>
    <name evidence="1" type="ORF">DDE19_31080</name>
</gene>
<evidence type="ECO:0000313" key="2">
    <source>
        <dbReference type="Proteomes" id="UP000278981"/>
    </source>
</evidence>
<dbReference type="EMBL" id="QDGB01000373">
    <property type="protein sequence ID" value="RQX11285.1"/>
    <property type="molecule type" value="Genomic_DNA"/>
</dbReference>
<organism evidence="1 2">
    <name type="scientific">Micromonospora ureilytica</name>
    <dbReference type="NCBI Taxonomy" id="709868"/>
    <lineage>
        <taxon>Bacteria</taxon>
        <taxon>Bacillati</taxon>
        <taxon>Actinomycetota</taxon>
        <taxon>Actinomycetes</taxon>
        <taxon>Micromonosporales</taxon>
        <taxon>Micromonosporaceae</taxon>
        <taxon>Micromonospora</taxon>
    </lineage>
</organism>
<evidence type="ECO:0000313" key="1">
    <source>
        <dbReference type="EMBL" id="RQX11285.1"/>
    </source>
</evidence>
<dbReference type="Proteomes" id="UP000278981">
    <property type="component" value="Unassembled WGS sequence"/>
</dbReference>
<comment type="caution">
    <text evidence="1">The sequence shown here is derived from an EMBL/GenBank/DDBJ whole genome shotgun (WGS) entry which is preliminary data.</text>
</comment>
<dbReference type="RefSeq" id="WP_124822812.1">
    <property type="nucleotide sequence ID" value="NZ_QDGB01000373.1"/>
</dbReference>